<proteinExistence type="predicted"/>
<dbReference type="NCBIfam" id="NF010247">
    <property type="entry name" value="PRK13694.1"/>
    <property type="match status" value="1"/>
</dbReference>
<sequence length="90" mass="10486">MKDDPDWQGHNSKAYEVTASELRQFIERVERLEQEKADVALQIKEVFAESKSRGFDTKALRQIIKERSRDKDSLAEEQAVLDLYREALGM</sequence>
<evidence type="ECO:0000313" key="3">
    <source>
        <dbReference type="EMBL" id="RJE83000.1"/>
    </source>
</evidence>
<keyword evidence="4" id="KW-1185">Reference proteome</keyword>
<keyword evidence="1" id="KW-0175">Coiled coil</keyword>
<accession>A0A418SPV5</accession>
<dbReference type="RefSeq" id="WP_119751321.1">
    <property type="nucleotide sequence ID" value="NZ_QZCG01000013.1"/>
</dbReference>
<reference evidence="4" key="1">
    <citation type="submission" date="2018-09" db="EMBL/GenBank/DDBJ databases">
        <title>Acidovorax cavernicola nov. sp. isolated from Gruta de las Maravillas (Aracena, Spain).</title>
        <authorList>
            <person name="Jurado V."/>
            <person name="Gutierrez-Patricio S."/>
            <person name="Gonzalez-Pimentel J.L."/>
            <person name="Miller A.Z."/>
            <person name="Laiz L."/>
            <person name="Saiz-Jimenez C."/>
        </authorList>
    </citation>
    <scope>NUCLEOTIDE SEQUENCE [LARGE SCALE GENOMIC DNA]</scope>
    <source>
        <strain evidence="4">1011MAR3C25</strain>
    </source>
</reference>
<dbReference type="GO" id="GO:0003677">
    <property type="term" value="F:DNA binding"/>
    <property type="evidence" value="ECO:0007669"/>
    <property type="project" value="InterPro"/>
</dbReference>
<dbReference type="Proteomes" id="UP000284202">
    <property type="component" value="Unassembled WGS sequence"/>
</dbReference>
<evidence type="ECO:0000313" key="4">
    <source>
        <dbReference type="Proteomes" id="UP000284202"/>
    </source>
</evidence>
<dbReference type="InterPro" id="IPR046367">
    <property type="entry name" value="GapR-like_DNA-bd"/>
</dbReference>
<feature type="domain" description="GapR-like DNA-binding" evidence="2">
    <location>
        <begin position="19"/>
        <end position="89"/>
    </location>
</feature>
<comment type="caution">
    <text evidence="3">The sequence shown here is derived from an EMBL/GenBank/DDBJ whole genome shotgun (WGS) entry which is preliminary data.</text>
</comment>
<dbReference type="OrthoDB" id="9813793at2"/>
<dbReference type="Pfam" id="PF10073">
    <property type="entry name" value="GapR_DNA-bd"/>
    <property type="match status" value="1"/>
</dbReference>
<organism evidence="3 4">
    <name type="scientific">Paracoccus onubensis</name>
    <dbReference type="NCBI Taxonomy" id="1675788"/>
    <lineage>
        <taxon>Bacteria</taxon>
        <taxon>Pseudomonadati</taxon>
        <taxon>Pseudomonadota</taxon>
        <taxon>Alphaproteobacteria</taxon>
        <taxon>Rhodobacterales</taxon>
        <taxon>Paracoccaceae</taxon>
        <taxon>Paracoccus</taxon>
    </lineage>
</organism>
<gene>
    <name evidence="3" type="ORF">D3P04_18250</name>
</gene>
<evidence type="ECO:0000256" key="1">
    <source>
        <dbReference type="SAM" id="Coils"/>
    </source>
</evidence>
<protein>
    <submittedName>
        <fullName evidence="3">DUF2312 domain-containing protein</fullName>
    </submittedName>
</protein>
<evidence type="ECO:0000259" key="2">
    <source>
        <dbReference type="Pfam" id="PF10073"/>
    </source>
</evidence>
<dbReference type="AlphaFoldDB" id="A0A418SPV5"/>
<name>A0A418SPV5_9RHOB</name>
<dbReference type="EMBL" id="QZCG01000013">
    <property type="protein sequence ID" value="RJE83000.1"/>
    <property type="molecule type" value="Genomic_DNA"/>
</dbReference>
<feature type="coiled-coil region" evidence="1">
    <location>
        <begin position="15"/>
        <end position="49"/>
    </location>
</feature>